<feature type="transmembrane region" description="Helical" evidence="1">
    <location>
        <begin position="66"/>
        <end position="84"/>
    </location>
</feature>
<sequence length="88" mass="9956">MAILVIFLLGIGNFALHKAVLESRHPMIWQRQWLTEKLGENFSLFVEFLVLLCALLLVANGFAGWIWAYIGYSAVNGLAGWLILSHRI</sequence>
<accession>A0A420EE95</accession>
<dbReference type="EMBL" id="RAPF01000007">
    <property type="protein sequence ID" value="RKF19029.1"/>
    <property type="molecule type" value="Genomic_DNA"/>
</dbReference>
<gene>
    <name evidence="2" type="ORF">D6851_13475</name>
</gene>
<dbReference type="AlphaFoldDB" id="A0A420EE95"/>
<keyword evidence="3" id="KW-1185">Reference proteome</keyword>
<keyword evidence="1" id="KW-0472">Membrane</keyword>
<evidence type="ECO:0000256" key="1">
    <source>
        <dbReference type="SAM" id="Phobius"/>
    </source>
</evidence>
<name>A0A420EE95_9SPHN</name>
<feature type="transmembrane region" description="Helical" evidence="1">
    <location>
        <begin position="42"/>
        <end position="59"/>
    </location>
</feature>
<evidence type="ECO:0008006" key="4">
    <source>
        <dbReference type="Google" id="ProtNLM"/>
    </source>
</evidence>
<dbReference type="RefSeq" id="WP_120325425.1">
    <property type="nucleotide sequence ID" value="NZ_RAPF01000007.1"/>
</dbReference>
<protein>
    <recommendedName>
        <fullName evidence="4">DUF3784 domain-containing protein</fullName>
    </recommendedName>
</protein>
<evidence type="ECO:0000313" key="2">
    <source>
        <dbReference type="EMBL" id="RKF19029.1"/>
    </source>
</evidence>
<reference evidence="2 3" key="1">
    <citation type="submission" date="2018-09" db="EMBL/GenBank/DDBJ databases">
        <title>Altererythrobacter spongiae sp. nov., isolated from a marine sponge.</title>
        <authorList>
            <person name="Zhuang L."/>
            <person name="Luo L."/>
        </authorList>
    </citation>
    <scope>NUCLEOTIDE SEQUENCE [LARGE SCALE GENOMIC DNA]</scope>
    <source>
        <strain evidence="2 3">HN-Y73</strain>
    </source>
</reference>
<comment type="caution">
    <text evidence="2">The sequence shown here is derived from an EMBL/GenBank/DDBJ whole genome shotgun (WGS) entry which is preliminary data.</text>
</comment>
<evidence type="ECO:0000313" key="3">
    <source>
        <dbReference type="Proteomes" id="UP000284395"/>
    </source>
</evidence>
<proteinExistence type="predicted"/>
<dbReference type="Proteomes" id="UP000284395">
    <property type="component" value="Unassembled WGS sequence"/>
</dbReference>
<organism evidence="2 3">
    <name type="scientific">Altericroceibacterium spongiae</name>
    <dbReference type="NCBI Taxonomy" id="2320269"/>
    <lineage>
        <taxon>Bacteria</taxon>
        <taxon>Pseudomonadati</taxon>
        <taxon>Pseudomonadota</taxon>
        <taxon>Alphaproteobacteria</taxon>
        <taxon>Sphingomonadales</taxon>
        <taxon>Erythrobacteraceae</taxon>
        <taxon>Altericroceibacterium</taxon>
    </lineage>
</organism>
<dbReference type="OrthoDB" id="7391761at2"/>
<keyword evidence="1" id="KW-0812">Transmembrane</keyword>
<keyword evidence="1" id="KW-1133">Transmembrane helix</keyword>